<reference evidence="2 3" key="1">
    <citation type="journal article" date="2024" name="Nat. Commun.">
        <title>Phylogenomics reveals the evolutionary origins of lichenization in chlorophyte algae.</title>
        <authorList>
            <person name="Puginier C."/>
            <person name="Libourel C."/>
            <person name="Otte J."/>
            <person name="Skaloud P."/>
            <person name="Haon M."/>
            <person name="Grisel S."/>
            <person name="Petersen M."/>
            <person name="Berrin J.G."/>
            <person name="Delaux P.M."/>
            <person name="Dal Grande F."/>
            <person name="Keller J."/>
        </authorList>
    </citation>
    <scope>NUCLEOTIDE SEQUENCE [LARGE SCALE GENOMIC DNA]</scope>
    <source>
        <strain evidence="2 3">SAG 2145</strain>
    </source>
</reference>
<dbReference type="InterPro" id="IPR025789">
    <property type="entry name" value="DOT1_dom"/>
</dbReference>
<keyword evidence="3" id="KW-1185">Reference proteome</keyword>
<sequence length="228" mass="25114">MPACRTFLKHCLVRPFWTQKLSRLSPPERKALAPRTLNVFSLLTTARVKLARTYGEILPSSFGGVFALAPAGRTAFVDIGSGDGKLLVAAADKFEAVVGIEKYRDRVATSKQNLQSLPEEHRRRVTLIEADCNDEDLSESLVAFTHGWQLLLFCNNVAFPAGLNKRLAGNVLRLMQVWPQNVCMVSALPLDTLASFFVQEVPFHTSWGTLHVGNVYTSSTVPQVSIAS</sequence>
<evidence type="ECO:0000259" key="1">
    <source>
        <dbReference type="Pfam" id="PF08123"/>
    </source>
</evidence>
<dbReference type="Pfam" id="PF08123">
    <property type="entry name" value="DOT1"/>
    <property type="match status" value="1"/>
</dbReference>
<evidence type="ECO:0000313" key="3">
    <source>
        <dbReference type="Proteomes" id="UP001438707"/>
    </source>
</evidence>
<protein>
    <recommendedName>
        <fullName evidence="1">DOT1 domain-containing protein</fullName>
    </recommendedName>
</protein>
<gene>
    <name evidence="2" type="ORF">WJX74_003712</name>
</gene>
<accession>A0AAW1QYA4</accession>
<proteinExistence type="predicted"/>
<dbReference type="GO" id="GO:0031151">
    <property type="term" value="F:histone H3K79 methyltransferase activity"/>
    <property type="evidence" value="ECO:0007669"/>
    <property type="project" value="InterPro"/>
</dbReference>
<dbReference type="InterPro" id="IPR029063">
    <property type="entry name" value="SAM-dependent_MTases_sf"/>
</dbReference>
<comment type="caution">
    <text evidence="2">The sequence shown here is derived from an EMBL/GenBank/DDBJ whole genome shotgun (WGS) entry which is preliminary data.</text>
</comment>
<name>A0AAW1QYA4_9CHLO</name>
<organism evidence="2 3">
    <name type="scientific">Apatococcus lobatus</name>
    <dbReference type="NCBI Taxonomy" id="904363"/>
    <lineage>
        <taxon>Eukaryota</taxon>
        <taxon>Viridiplantae</taxon>
        <taxon>Chlorophyta</taxon>
        <taxon>core chlorophytes</taxon>
        <taxon>Trebouxiophyceae</taxon>
        <taxon>Chlorellales</taxon>
        <taxon>Chlorellaceae</taxon>
        <taxon>Apatococcus</taxon>
    </lineage>
</organism>
<dbReference type="Gene3D" id="3.40.50.150">
    <property type="entry name" value="Vaccinia Virus protein VP39"/>
    <property type="match status" value="1"/>
</dbReference>
<dbReference type="AlphaFoldDB" id="A0AAW1QYA4"/>
<dbReference type="Proteomes" id="UP001438707">
    <property type="component" value="Unassembled WGS sequence"/>
</dbReference>
<feature type="domain" description="DOT1" evidence="1">
    <location>
        <begin position="52"/>
        <end position="170"/>
    </location>
</feature>
<dbReference type="EMBL" id="JALJOS010000020">
    <property type="protein sequence ID" value="KAK9826575.1"/>
    <property type="molecule type" value="Genomic_DNA"/>
</dbReference>
<evidence type="ECO:0000313" key="2">
    <source>
        <dbReference type="EMBL" id="KAK9826575.1"/>
    </source>
</evidence>
<dbReference type="SUPFAM" id="SSF53335">
    <property type="entry name" value="S-adenosyl-L-methionine-dependent methyltransferases"/>
    <property type="match status" value="1"/>
</dbReference>